<dbReference type="EMBL" id="JAOTPV010000011">
    <property type="protein sequence ID" value="KAJ4476753.1"/>
    <property type="molecule type" value="Genomic_DNA"/>
</dbReference>
<feature type="region of interest" description="Disordered" evidence="1">
    <location>
        <begin position="120"/>
        <end position="184"/>
    </location>
</feature>
<dbReference type="Proteomes" id="UP001150266">
    <property type="component" value="Unassembled WGS sequence"/>
</dbReference>
<accession>A0A9W9AAV7</accession>
<feature type="region of interest" description="Disordered" evidence="1">
    <location>
        <begin position="1"/>
        <end position="46"/>
    </location>
</feature>
<evidence type="ECO:0000313" key="2">
    <source>
        <dbReference type="EMBL" id="KAJ4476753.1"/>
    </source>
</evidence>
<gene>
    <name evidence="2" type="ORF">J3R30DRAFT_3488654</name>
</gene>
<evidence type="ECO:0000313" key="3">
    <source>
        <dbReference type="Proteomes" id="UP001150266"/>
    </source>
</evidence>
<feature type="compositionally biased region" description="Polar residues" evidence="1">
    <location>
        <begin position="159"/>
        <end position="177"/>
    </location>
</feature>
<proteinExistence type="predicted"/>
<keyword evidence="3" id="KW-1185">Reference proteome</keyword>
<organism evidence="2 3">
    <name type="scientific">Lentinula aciculospora</name>
    <dbReference type="NCBI Taxonomy" id="153920"/>
    <lineage>
        <taxon>Eukaryota</taxon>
        <taxon>Fungi</taxon>
        <taxon>Dikarya</taxon>
        <taxon>Basidiomycota</taxon>
        <taxon>Agaricomycotina</taxon>
        <taxon>Agaricomycetes</taxon>
        <taxon>Agaricomycetidae</taxon>
        <taxon>Agaricales</taxon>
        <taxon>Marasmiineae</taxon>
        <taxon>Omphalotaceae</taxon>
        <taxon>Lentinula</taxon>
    </lineage>
</organism>
<dbReference type="AlphaFoldDB" id="A0A9W9AAV7"/>
<comment type="caution">
    <text evidence="2">The sequence shown here is derived from an EMBL/GenBank/DDBJ whole genome shotgun (WGS) entry which is preliminary data.</text>
</comment>
<dbReference type="OrthoDB" id="3262473at2759"/>
<protein>
    <submittedName>
        <fullName evidence="2">Uncharacterized protein</fullName>
    </submittedName>
</protein>
<name>A0A9W9AAV7_9AGAR</name>
<reference evidence="2" key="1">
    <citation type="submission" date="2022-08" db="EMBL/GenBank/DDBJ databases">
        <title>A Global Phylogenomic Analysis of the Shiitake Genus Lentinula.</title>
        <authorList>
            <consortium name="DOE Joint Genome Institute"/>
            <person name="Sierra-Patev S."/>
            <person name="Min B."/>
            <person name="Naranjo-Ortiz M."/>
            <person name="Looney B."/>
            <person name="Konkel Z."/>
            <person name="Slot J.C."/>
            <person name="Sakamoto Y."/>
            <person name="Steenwyk J.L."/>
            <person name="Rokas A."/>
            <person name="Carro J."/>
            <person name="Camarero S."/>
            <person name="Ferreira P."/>
            <person name="Molpeceres G."/>
            <person name="Ruiz-Duenas F.J."/>
            <person name="Serrano A."/>
            <person name="Henrissat B."/>
            <person name="Drula E."/>
            <person name="Hughes K.W."/>
            <person name="Mata J.L."/>
            <person name="Ishikawa N.K."/>
            <person name="Vargas-Isla R."/>
            <person name="Ushijima S."/>
            <person name="Smith C.A."/>
            <person name="Ahrendt S."/>
            <person name="Andreopoulos W."/>
            <person name="He G."/>
            <person name="Labutti K."/>
            <person name="Lipzen A."/>
            <person name="Ng V."/>
            <person name="Riley R."/>
            <person name="Sandor L."/>
            <person name="Barry K."/>
            <person name="Martinez A.T."/>
            <person name="Xiao Y."/>
            <person name="Gibbons J.G."/>
            <person name="Terashima K."/>
            <person name="Grigoriev I.V."/>
            <person name="Hibbett D.S."/>
        </authorList>
    </citation>
    <scope>NUCLEOTIDE SEQUENCE</scope>
    <source>
        <strain evidence="2">JLM2183</strain>
    </source>
</reference>
<evidence type="ECO:0000256" key="1">
    <source>
        <dbReference type="SAM" id="MobiDB-lite"/>
    </source>
</evidence>
<sequence length="219" mass="24537">MLKRQRAPSPPPSSSSNAPLISDFTPVEKARDIKRRRVQPPVLDGQKRGWATSQDILYETFDDVEDDGEEDIVDDDEPYLTLGASHSSDLNSPYKSANGFLHELHTLHRHRLSLSHNSLSQLSSSNYPADESSSNQPHAYNQHLFPPGKGLPPLITPTHVPSQQRSYELSPSTSNIGKQHETNSIKGHYEENNKLLGSVVLSRRQQLELSLCTLYNTFN</sequence>